<evidence type="ECO:0000256" key="3">
    <source>
        <dbReference type="ARBA" id="ARBA00022692"/>
    </source>
</evidence>
<accession>A0A812QZ05</accession>
<evidence type="ECO:0000313" key="11">
    <source>
        <dbReference type="Proteomes" id="UP000649617"/>
    </source>
</evidence>
<dbReference type="PANTHER" id="PTHR45711:SF6">
    <property type="entry name" value="CHLORIDE CHANNEL PROTEIN"/>
    <property type="match status" value="1"/>
</dbReference>
<dbReference type="Gene3D" id="1.10.3080.10">
    <property type="entry name" value="Clc chloride channel"/>
    <property type="match status" value="1"/>
</dbReference>
<evidence type="ECO:0000256" key="7">
    <source>
        <dbReference type="ARBA" id="ARBA00023214"/>
    </source>
</evidence>
<keyword evidence="3 9" id="KW-0812">Transmembrane</keyword>
<proteinExistence type="predicted"/>
<feature type="compositionally biased region" description="Basic and acidic residues" evidence="8">
    <location>
        <begin position="857"/>
        <end position="866"/>
    </location>
</feature>
<feature type="compositionally biased region" description="Polar residues" evidence="8">
    <location>
        <begin position="880"/>
        <end position="900"/>
    </location>
</feature>
<comment type="subcellular location">
    <subcellularLocation>
        <location evidence="1">Membrane</location>
        <topology evidence="1">Multi-pass membrane protein</topology>
    </subcellularLocation>
</comment>
<feature type="transmembrane region" description="Helical" evidence="9">
    <location>
        <begin position="461"/>
        <end position="482"/>
    </location>
</feature>
<dbReference type="Proteomes" id="UP000649617">
    <property type="component" value="Unassembled WGS sequence"/>
</dbReference>
<feature type="region of interest" description="Disordered" evidence="8">
    <location>
        <begin position="856"/>
        <end position="900"/>
    </location>
</feature>
<dbReference type="PRINTS" id="PR00762">
    <property type="entry name" value="CLCHANNEL"/>
</dbReference>
<dbReference type="SUPFAM" id="SSF81340">
    <property type="entry name" value="Clc chloride channel"/>
    <property type="match status" value="1"/>
</dbReference>
<reference evidence="10" key="1">
    <citation type="submission" date="2021-02" db="EMBL/GenBank/DDBJ databases">
        <authorList>
            <person name="Dougan E. K."/>
            <person name="Rhodes N."/>
            <person name="Thang M."/>
            <person name="Chan C."/>
        </authorList>
    </citation>
    <scope>NUCLEOTIDE SEQUENCE</scope>
</reference>
<dbReference type="SUPFAM" id="SSF54631">
    <property type="entry name" value="CBS-domain pair"/>
    <property type="match status" value="1"/>
</dbReference>
<dbReference type="GO" id="GO:0005769">
    <property type="term" value="C:early endosome"/>
    <property type="evidence" value="ECO:0007669"/>
    <property type="project" value="TreeGrafter"/>
</dbReference>
<evidence type="ECO:0000256" key="4">
    <source>
        <dbReference type="ARBA" id="ARBA00022989"/>
    </source>
</evidence>
<keyword evidence="5" id="KW-0406">Ion transport</keyword>
<evidence type="ECO:0000256" key="9">
    <source>
        <dbReference type="SAM" id="Phobius"/>
    </source>
</evidence>
<evidence type="ECO:0000313" key="10">
    <source>
        <dbReference type="EMBL" id="CAE7410746.1"/>
    </source>
</evidence>
<name>A0A812QZ05_SYMPI</name>
<evidence type="ECO:0000256" key="1">
    <source>
        <dbReference type="ARBA" id="ARBA00004141"/>
    </source>
</evidence>
<protein>
    <submittedName>
        <fullName evidence="10">Clcn3 protein</fullName>
    </submittedName>
</protein>
<feature type="transmembrane region" description="Helical" evidence="9">
    <location>
        <begin position="418"/>
        <end position="440"/>
    </location>
</feature>
<evidence type="ECO:0000256" key="2">
    <source>
        <dbReference type="ARBA" id="ARBA00022448"/>
    </source>
</evidence>
<gene>
    <name evidence="10" type="primary">Clcn3</name>
    <name evidence="10" type="ORF">SPIL2461_LOCUS10126</name>
</gene>
<evidence type="ECO:0000256" key="6">
    <source>
        <dbReference type="ARBA" id="ARBA00023136"/>
    </source>
</evidence>
<keyword evidence="7" id="KW-0868">Chloride</keyword>
<keyword evidence="4 9" id="KW-1133">Transmembrane helix</keyword>
<dbReference type="Pfam" id="PF00654">
    <property type="entry name" value="Voltage_CLC"/>
    <property type="match status" value="1"/>
</dbReference>
<comment type="caution">
    <text evidence="10">The sequence shown here is derived from an EMBL/GenBank/DDBJ whole genome shotgun (WGS) entry which is preliminary data.</text>
</comment>
<evidence type="ECO:0000256" key="5">
    <source>
        <dbReference type="ARBA" id="ARBA00023065"/>
    </source>
</evidence>
<keyword evidence="2" id="KW-0813">Transport</keyword>
<sequence length="900" mass="98814">MVAVNGGPYQPMIDWIAAKKLEIPDLVEHETGSKGIRRHGRFNISTETVEVDVKGEPRRVQLIRPIWKHVATLLYVGIPRFIPWSLQEHAIQSWAAAEGFRVFAINEDTVKPELLQSDDPRDFQDDLLAVVQALLPQLGDRFVLVDSSFGPGTFLAWELRRLLLGVLIINVHLFKAPNFDETELAQKIKKRMAFLGETYGSRDYDKILPLLSDFTYPTGGPEGMEEIKSSYKDALDAASDNFWELARLQPSWNFAKLTPTFTSLPEWPLQSPPVILAASDQAPLVVVGEAMQRLQQIMAGSQLEFIPSSKWIVLSGEAVLTAVTELLASLLPKNVADHSAAQDITDGMPLLDTVGKLQFSIKDAADGFRVISHGSQTFCLLCEAVVATLLLSVSDLTGTGHLTLYSVRYTVTLHPSDYVMFALLGVAGGLVGALFNALNIRWCAFKKKPAFKRWLGPVQEASMLAFFTLVSSWPLSLTRYLMAPTIHALFDTCSDEPGETVRSRLQAEFGLCTEDGYSNSFGDGLLTSLGCAAALRFCQMVLTIGTACPAGLFVPSLFIGACLGRCLALGVRALHAGTALFPHKVDPGVYSMVGAASVLGGVSRMTISLVVIMLELTGGLDYVVPFMISVLLAKAVGDSLNEGIYDLQIVLKGYPFLHEELDVTFTERCCDIMETGLVKLDVKLRPRFLDIRVMVRAFTFRGFPVVDGDRFVGYVRRSALEDWLSRMELVRGQNEVVTLEDLGPVVDSTVMRMVPDAPLTQAHQVFKQLGCQRIFIVGSIPGGQQDVLRGILTKKSFLKFLQDGTVGCMPESLQYSTLEANGNLRFAYQGPQQESTASHIRVGEIFSVLNAAVQAGEESRPADELSHGASASEEEDRRVNPTTETTQPPDMQSIEVRNQA</sequence>
<dbReference type="InterPro" id="IPR001807">
    <property type="entry name" value="ClC"/>
</dbReference>
<dbReference type="GO" id="GO:0005886">
    <property type="term" value="C:plasma membrane"/>
    <property type="evidence" value="ECO:0007669"/>
    <property type="project" value="TreeGrafter"/>
</dbReference>
<organism evidence="10 11">
    <name type="scientific">Symbiodinium pilosum</name>
    <name type="common">Dinoflagellate</name>
    <dbReference type="NCBI Taxonomy" id="2952"/>
    <lineage>
        <taxon>Eukaryota</taxon>
        <taxon>Sar</taxon>
        <taxon>Alveolata</taxon>
        <taxon>Dinophyceae</taxon>
        <taxon>Suessiales</taxon>
        <taxon>Symbiodiniaceae</taxon>
        <taxon>Symbiodinium</taxon>
    </lineage>
</organism>
<dbReference type="OrthoDB" id="44789at2759"/>
<evidence type="ECO:0000256" key="8">
    <source>
        <dbReference type="SAM" id="MobiDB-lite"/>
    </source>
</evidence>
<dbReference type="AlphaFoldDB" id="A0A812QZ05"/>
<dbReference type="GO" id="GO:0005247">
    <property type="term" value="F:voltage-gated chloride channel activity"/>
    <property type="evidence" value="ECO:0007669"/>
    <property type="project" value="TreeGrafter"/>
</dbReference>
<dbReference type="InterPro" id="IPR046342">
    <property type="entry name" value="CBS_dom_sf"/>
</dbReference>
<dbReference type="InterPro" id="IPR014743">
    <property type="entry name" value="Cl-channel_core"/>
</dbReference>
<dbReference type="GO" id="GO:0005794">
    <property type="term" value="C:Golgi apparatus"/>
    <property type="evidence" value="ECO:0007669"/>
    <property type="project" value="TreeGrafter"/>
</dbReference>
<keyword evidence="6 9" id="KW-0472">Membrane</keyword>
<dbReference type="Gene3D" id="3.10.580.10">
    <property type="entry name" value="CBS-domain"/>
    <property type="match status" value="1"/>
</dbReference>
<dbReference type="PANTHER" id="PTHR45711">
    <property type="entry name" value="CHLORIDE CHANNEL PROTEIN"/>
    <property type="match status" value="1"/>
</dbReference>
<dbReference type="EMBL" id="CAJNIZ010018491">
    <property type="protein sequence ID" value="CAE7410746.1"/>
    <property type="molecule type" value="Genomic_DNA"/>
</dbReference>
<keyword evidence="11" id="KW-1185">Reference proteome</keyword>